<comment type="caution">
    <text evidence="1">The sequence shown here is derived from an EMBL/GenBank/DDBJ whole genome shotgun (WGS) entry which is preliminary data.</text>
</comment>
<keyword evidence="2" id="KW-1185">Reference proteome</keyword>
<gene>
    <name evidence="1" type="ORF">CLV58_11138</name>
</gene>
<dbReference type="RefSeq" id="WP_281257912.1">
    <property type="nucleotide sequence ID" value="NZ_PVTE01000011.1"/>
</dbReference>
<organism evidence="1 2">
    <name type="scientific">Spirosoma oryzae</name>
    <dbReference type="NCBI Taxonomy" id="1469603"/>
    <lineage>
        <taxon>Bacteria</taxon>
        <taxon>Pseudomonadati</taxon>
        <taxon>Bacteroidota</taxon>
        <taxon>Cytophagia</taxon>
        <taxon>Cytophagales</taxon>
        <taxon>Cytophagaceae</taxon>
        <taxon>Spirosoma</taxon>
    </lineage>
</organism>
<dbReference type="AlphaFoldDB" id="A0A2T0SUA8"/>
<sequence length="41" mass="4621">MKASCKQNRPITPVYPAFSQVVANHNTHKALAFMVIITTYE</sequence>
<proteinExistence type="predicted"/>
<protein>
    <submittedName>
        <fullName evidence="1">Uncharacterized protein</fullName>
    </submittedName>
</protein>
<name>A0A2T0SUA8_9BACT</name>
<evidence type="ECO:0000313" key="2">
    <source>
        <dbReference type="Proteomes" id="UP000238375"/>
    </source>
</evidence>
<dbReference type="Proteomes" id="UP000238375">
    <property type="component" value="Unassembled WGS sequence"/>
</dbReference>
<reference evidence="1 2" key="1">
    <citation type="submission" date="2018-03" db="EMBL/GenBank/DDBJ databases">
        <title>Genomic Encyclopedia of Archaeal and Bacterial Type Strains, Phase II (KMG-II): from individual species to whole genera.</title>
        <authorList>
            <person name="Goeker M."/>
        </authorList>
    </citation>
    <scope>NUCLEOTIDE SEQUENCE [LARGE SCALE GENOMIC DNA]</scope>
    <source>
        <strain evidence="1 2">DSM 28354</strain>
    </source>
</reference>
<dbReference type="EMBL" id="PVTE01000011">
    <property type="protein sequence ID" value="PRY37001.1"/>
    <property type="molecule type" value="Genomic_DNA"/>
</dbReference>
<evidence type="ECO:0000313" key="1">
    <source>
        <dbReference type="EMBL" id="PRY37001.1"/>
    </source>
</evidence>
<accession>A0A2T0SUA8</accession>